<dbReference type="EMBL" id="JAPMIV010000046">
    <property type="protein sequence ID" value="MDV6376099.1"/>
    <property type="molecule type" value="Genomic_DNA"/>
</dbReference>
<organism evidence="1 2">
    <name type="scientific">Deinococcus arenicola</name>
    <dbReference type="NCBI Taxonomy" id="2994950"/>
    <lineage>
        <taxon>Bacteria</taxon>
        <taxon>Thermotogati</taxon>
        <taxon>Deinococcota</taxon>
        <taxon>Deinococci</taxon>
        <taxon>Deinococcales</taxon>
        <taxon>Deinococcaceae</taxon>
        <taxon>Deinococcus</taxon>
    </lineage>
</organism>
<dbReference type="Proteomes" id="UP001276150">
    <property type="component" value="Unassembled WGS sequence"/>
</dbReference>
<proteinExistence type="predicted"/>
<comment type="caution">
    <text evidence="1">The sequence shown here is derived from an EMBL/GenBank/DDBJ whole genome shotgun (WGS) entry which is preliminary data.</text>
</comment>
<gene>
    <name evidence="1" type="ORF">ORD21_15980</name>
</gene>
<keyword evidence="2" id="KW-1185">Reference proteome</keyword>
<reference evidence="1 2" key="1">
    <citation type="submission" date="2022-11" db="EMBL/GenBank/DDBJ databases">
        <title>Deinococcus ZS9-10, Low Temperature and Draught-tolerating, UV-resistant Bacteria from Continental Antarctica.</title>
        <authorList>
            <person name="Cheng L."/>
        </authorList>
    </citation>
    <scope>NUCLEOTIDE SEQUENCE [LARGE SCALE GENOMIC DNA]</scope>
    <source>
        <strain evidence="1 2">ZS9-10</strain>
    </source>
</reference>
<name>A0ABU4DWQ5_9DEIO</name>
<dbReference type="RefSeq" id="WP_317641452.1">
    <property type="nucleotide sequence ID" value="NZ_JAPMIV010000046.1"/>
</dbReference>
<protein>
    <submittedName>
        <fullName evidence="1">Uncharacterized protein</fullName>
    </submittedName>
</protein>
<accession>A0ABU4DWQ5</accession>
<sequence length="206" mass="22044">MTYPTPTPDHDTLDTFCQAQAREFLDMLRRAGQLPPPAHLTPLSAAQLAPHLNTLRETLTGQALAWEKLAPPLPAERHYSNALLYAGLMLAHFHRLAPDPLHTLTAFSTWAVSFMRDVLTEGGYSEGEAASQIDALDDHPAQLLAVLGRLPDDRARGAFMAAYSSSHAGPHALTVDGSPEALGLYFTAAGMVLNPLQGSAEGGLQA</sequence>
<evidence type="ECO:0000313" key="2">
    <source>
        <dbReference type="Proteomes" id="UP001276150"/>
    </source>
</evidence>
<evidence type="ECO:0000313" key="1">
    <source>
        <dbReference type="EMBL" id="MDV6376099.1"/>
    </source>
</evidence>